<name>A0A383WB09_TETOB</name>
<organism evidence="10 11">
    <name type="scientific">Tetradesmus obliquus</name>
    <name type="common">Green alga</name>
    <name type="synonym">Acutodesmus obliquus</name>
    <dbReference type="NCBI Taxonomy" id="3088"/>
    <lineage>
        <taxon>Eukaryota</taxon>
        <taxon>Viridiplantae</taxon>
        <taxon>Chlorophyta</taxon>
        <taxon>core chlorophytes</taxon>
        <taxon>Chlorophyceae</taxon>
        <taxon>CS clade</taxon>
        <taxon>Sphaeropleales</taxon>
        <taxon>Scenedesmaceae</taxon>
        <taxon>Tetradesmus</taxon>
    </lineage>
</organism>
<evidence type="ECO:0000256" key="7">
    <source>
        <dbReference type="ARBA" id="ARBA00023049"/>
    </source>
</evidence>
<evidence type="ECO:0000256" key="5">
    <source>
        <dbReference type="ARBA" id="ARBA00022801"/>
    </source>
</evidence>
<dbReference type="SUPFAM" id="SSF55486">
    <property type="entry name" value="Metalloproteases ('zincins'), catalytic domain"/>
    <property type="match status" value="1"/>
</dbReference>
<evidence type="ECO:0000259" key="9">
    <source>
        <dbReference type="Pfam" id="PF05572"/>
    </source>
</evidence>
<evidence type="ECO:0000256" key="1">
    <source>
        <dbReference type="ARBA" id="ARBA00008721"/>
    </source>
</evidence>
<evidence type="ECO:0000256" key="4">
    <source>
        <dbReference type="ARBA" id="ARBA00022729"/>
    </source>
</evidence>
<dbReference type="PANTHER" id="PTHR47466">
    <property type="match status" value="1"/>
</dbReference>
<dbReference type="GO" id="GO:0046872">
    <property type="term" value="F:metal ion binding"/>
    <property type="evidence" value="ECO:0007669"/>
    <property type="project" value="UniProtKB-KW"/>
</dbReference>
<keyword evidence="8" id="KW-1015">Disulfide bond</keyword>
<evidence type="ECO:0000256" key="6">
    <source>
        <dbReference type="ARBA" id="ARBA00022833"/>
    </source>
</evidence>
<reference evidence="10 11" key="1">
    <citation type="submission" date="2016-10" db="EMBL/GenBank/DDBJ databases">
        <authorList>
            <person name="Cai Z."/>
        </authorList>
    </citation>
    <scope>NUCLEOTIDE SEQUENCE [LARGE SCALE GENOMIC DNA]</scope>
</reference>
<feature type="domain" description="Peptidase M43 pregnancy-associated plasma-A" evidence="9">
    <location>
        <begin position="366"/>
        <end position="479"/>
    </location>
</feature>
<evidence type="ECO:0000256" key="2">
    <source>
        <dbReference type="ARBA" id="ARBA00022670"/>
    </source>
</evidence>
<keyword evidence="3" id="KW-0479">Metal-binding</keyword>
<dbReference type="InterPro" id="IPR024079">
    <property type="entry name" value="MetalloPept_cat_dom_sf"/>
</dbReference>
<protein>
    <recommendedName>
        <fullName evidence="9">Peptidase M43 pregnancy-associated plasma-A domain-containing protein</fullName>
    </recommendedName>
</protein>
<keyword evidence="4" id="KW-0732">Signal</keyword>
<dbReference type="GO" id="GO:0008237">
    <property type="term" value="F:metallopeptidase activity"/>
    <property type="evidence" value="ECO:0007669"/>
    <property type="project" value="UniProtKB-KW"/>
</dbReference>
<keyword evidence="5" id="KW-0378">Hydrolase</keyword>
<evidence type="ECO:0000256" key="8">
    <source>
        <dbReference type="ARBA" id="ARBA00023157"/>
    </source>
</evidence>
<accession>A0A383WB09</accession>
<dbReference type="AlphaFoldDB" id="A0A383WB09"/>
<proteinExistence type="inferred from homology"/>
<evidence type="ECO:0000256" key="3">
    <source>
        <dbReference type="ARBA" id="ARBA00022723"/>
    </source>
</evidence>
<dbReference type="GO" id="GO:0006508">
    <property type="term" value="P:proteolysis"/>
    <property type="evidence" value="ECO:0007669"/>
    <property type="project" value="UniProtKB-KW"/>
</dbReference>
<keyword evidence="11" id="KW-1185">Reference proteome</keyword>
<evidence type="ECO:0000313" key="11">
    <source>
        <dbReference type="Proteomes" id="UP000256970"/>
    </source>
</evidence>
<keyword evidence="6" id="KW-0862">Zinc</keyword>
<dbReference type="EMBL" id="FNXT01001221">
    <property type="protein sequence ID" value="SZX74798.1"/>
    <property type="molecule type" value="Genomic_DNA"/>
</dbReference>
<keyword evidence="7" id="KW-0482">Metalloprotease</keyword>
<dbReference type="Gene3D" id="3.40.390.10">
    <property type="entry name" value="Collagenase (Catalytic Domain)"/>
    <property type="match status" value="1"/>
</dbReference>
<comment type="similarity">
    <text evidence="1">Belongs to the peptidase M43B family.</text>
</comment>
<gene>
    <name evidence="10" type="ORF">BQ4739_LOCUS15116</name>
</gene>
<dbReference type="PANTHER" id="PTHR47466:SF1">
    <property type="entry name" value="METALLOPROTEASE MEP1 (AFU_ORTHOLOGUE AFUA_1G07730)-RELATED"/>
    <property type="match status" value="1"/>
</dbReference>
<sequence length="497" mass="55762">MVSNPKVDGTVRRLYLQHLISTTPKNKLRALLLPLATPDVRKRVQIDINYLLDHPDEIVPYFTSRDADEVLILLGSMLNSEGAQVDMRRITPAQQKQLQSAVNSGELSKWVANKYRNGRVDPDTQLKAAKPAQMPPAPPLRPDQMQNFLPPFPKLASGRGSVKVSSPPQTLDQMLAMVRHFNPNSGVKQPKVFGRLDGFKPMTIPIVFHLLGYQDKAGTYLPPYNWWAESAAKHMVDQINKFYRGTGFQFTLQQVRWDPRKFAYLNRGDLLAWQNCGKDCWEGLSSRYNVQGGPINIWVAGSFEGAFKCTPVAILCQLGANGLTTVNPGASEDWKPGFEYLPTQLVYINYDRFSPDALNRPGAWEGGAVVAAHEIGHYFGLLHTFEGGCSAPDDAVTDTPPNLDPDSGWQPNWLVELTQWCKDFRTGKNPNPNKLLKFKSCPNLDGNSNDKVVDNVFNMMSYLDDVCRMGFTDNQVARLQWAALTFRPGMQKKYARS</sequence>
<evidence type="ECO:0000313" key="10">
    <source>
        <dbReference type="EMBL" id="SZX74798.1"/>
    </source>
</evidence>
<keyword evidence="2" id="KW-0645">Protease</keyword>
<dbReference type="InterPro" id="IPR008754">
    <property type="entry name" value="Peptidase_M43"/>
</dbReference>
<dbReference type="Proteomes" id="UP000256970">
    <property type="component" value="Unassembled WGS sequence"/>
</dbReference>
<dbReference type="Pfam" id="PF05572">
    <property type="entry name" value="Peptidase_M43"/>
    <property type="match status" value="1"/>
</dbReference>